<proteinExistence type="predicted"/>
<name>A0A919JFK8_9ACTN</name>
<accession>A0A919JFK8</accession>
<evidence type="ECO:0000313" key="2">
    <source>
        <dbReference type="Proteomes" id="UP000598174"/>
    </source>
</evidence>
<organism evidence="1 2">
    <name type="scientific">Paractinoplanes ferrugineus</name>
    <dbReference type="NCBI Taxonomy" id="113564"/>
    <lineage>
        <taxon>Bacteria</taxon>
        <taxon>Bacillati</taxon>
        <taxon>Actinomycetota</taxon>
        <taxon>Actinomycetes</taxon>
        <taxon>Micromonosporales</taxon>
        <taxon>Micromonosporaceae</taxon>
        <taxon>Paractinoplanes</taxon>
    </lineage>
</organism>
<keyword evidence="2" id="KW-1185">Reference proteome</keyword>
<dbReference type="AlphaFoldDB" id="A0A919JFK8"/>
<dbReference type="EMBL" id="BOMM01000081">
    <property type="protein sequence ID" value="GIE16296.1"/>
    <property type="molecule type" value="Genomic_DNA"/>
</dbReference>
<reference evidence="1" key="1">
    <citation type="submission" date="2021-01" db="EMBL/GenBank/DDBJ databases">
        <title>Whole genome shotgun sequence of Actinoplanes ferrugineus NBRC 15555.</title>
        <authorList>
            <person name="Komaki H."/>
            <person name="Tamura T."/>
        </authorList>
    </citation>
    <scope>NUCLEOTIDE SEQUENCE</scope>
    <source>
        <strain evidence="1">NBRC 15555</strain>
    </source>
</reference>
<comment type="caution">
    <text evidence="1">The sequence shown here is derived from an EMBL/GenBank/DDBJ whole genome shotgun (WGS) entry which is preliminary data.</text>
</comment>
<evidence type="ECO:0000313" key="1">
    <source>
        <dbReference type="EMBL" id="GIE16296.1"/>
    </source>
</evidence>
<gene>
    <name evidence="1" type="ORF">Afe05nite_81360</name>
</gene>
<dbReference type="RefSeq" id="WP_203822637.1">
    <property type="nucleotide sequence ID" value="NZ_BAAABP010000005.1"/>
</dbReference>
<dbReference type="Proteomes" id="UP000598174">
    <property type="component" value="Unassembled WGS sequence"/>
</dbReference>
<sequence>MATYTDALGATRAWINSRTDTLVGPNKPLWLGAYLKKVQGGTPACYAYLEEGFSVRTGDSPEDPDLVAQLSAQVYGGNGATREAVTDAAVALAEEISTGLCGVPALVEFGDKRAWLFVADDLAGPSWFPDGDLPRMLLNFTVRVRPA</sequence>
<protein>
    <submittedName>
        <fullName evidence="1">Uncharacterized protein</fullName>
    </submittedName>
</protein>